<accession>A0A3G9EJ80</accession>
<dbReference type="EMBL" id="LC375533">
    <property type="protein sequence ID" value="BBD74653.1"/>
    <property type="molecule type" value="Genomic_DNA"/>
</dbReference>
<evidence type="ECO:0000313" key="1">
    <source>
        <dbReference type="EMBL" id="BBD74653.1"/>
    </source>
</evidence>
<dbReference type="KEGG" id="vg:55007417"/>
<dbReference type="RefSeq" id="YP_009816182.1">
    <property type="nucleotide sequence ID" value="NC_048103.1"/>
</dbReference>
<organism evidence="1 2">
    <name type="scientific">Pectobacterium phage PPWS2</name>
    <dbReference type="NCBI Taxonomy" id="2153295"/>
    <lineage>
        <taxon>Viruses</taxon>
        <taxon>Duplodnaviria</taxon>
        <taxon>Heunggongvirae</taxon>
        <taxon>Uroviricota</taxon>
        <taxon>Caudoviricetes</taxon>
        <taxon>Autographivirales</taxon>
        <taxon>Autoscriptoviridae</taxon>
        <taxon>Corkvirinae</taxon>
        <taxon>Kotilavirus</taxon>
        <taxon>Kotilavirus PPWS2</taxon>
    </lineage>
</organism>
<dbReference type="Proteomes" id="UP000267050">
    <property type="component" value="Segment"/>
</dbReference>
<sequence>MKVVVNTSSIKHVDRYTACPGMVCVRDSETFFVVDAGRGGDIMFVNVKTGFALPRTVGLRFELRPDATLTV</sequence>
<name>A0A3G9EJ80_9CAUD</name>
<protein>
    <submittedName>
        <fullName evidence="1">Uncharacterized protein</fullName>
    </submittedName>
</protein>
<keyword evidence="2" id="KW-1185">Reference proteome</keyword>
<dbReference type="GeneID" id="55007417"/>
<proteinExistence type="predicted"/>
<evidence type="ECO:0000313" key="2">
    <source>
        <dbReference type="Proteomes" id="UP000267050"/>
    </source>
</evidence>
<reference evidence="1 2" key="1">
    <citation type="submission" date="2018-03" db="EMBL/GenBank/DDBJ databases">
        <title>Podoviridae phage infectious to Pectobacterium.</title>
        <authorList>
            <person name="Hirata H."/>
            <person name="Kashihara M."/>
        </authorList>
    </citation>
    <scope>NUCLEOTIDE SEQUENCE [LARGE SCALE GENOMIC DNA]</scope>
</reference>